<evidence type="ECO:0000313" key="9">
    <source>
        <dbReference type="Proteomes" id="UP000426265"/>
    </source>
</evidence>
<evidence type="ECO:0000256" key="3">
    <source>
        <dbReference type="ARBA" id="ARBA00022821"/>
    </source>
</evidence>
<dbReference type="InterPro" id="IPR042197">
    <property type="entry name" value="Apaf_helical"/>
</dbReference>
<dbReference type="GO" id="GO:0005886">
    <property type="term" value="C:plasma membrane"/>
    <property type="evidence" value="ECO:0007669"/>
    <property type="project" value="UniProtKB-ARBA"/>
</dbReference>
<dbReference type="GO" id="GO:0043531">
    <property type="term" value="F:ADP binding"/>
    <property type="evidence" value="ECO:0007669"/>
    <property type="project" value="InterPro"/>
</dbReference>
<dbReference type="AlphaFoldDB" id="A0A654EKX4"/>
<dbReference type="Gene3D" id="1.10.10.10">
    <property type="entry name" value="Winged helix-like DNA-binding domain superfamily/Winged helix DNA-binding domain"/>
    <property type="match status" value="1"/>
</dbReference>
<evidence type="ECO:0000259" key="5">
    <source>
        <dbReference type="Pfam" id="PF00931"/>
    </source>
</evidence>
<name>A0A654EKX4_ARATH</name>
<dbReference type="ExpressionAtlas" id="A0A654EKX4">
    <property type="expression patterns" value="baseline and differential"/>
</dbReference>
<dbReference type="SUPFAM" id="SSF52058">
    <property type="entry name" value="L domain-like"/>
    <property type="match status" value="2"/>
</dbReference>
<organism evidence="8 9">
    <name type="scientific">Arabidopsis thaliana</name>
    <name type="common">Mouse-ear cress</name>
    <dbReference type="NCBI Taxonomy" id="3702"/>
    <lineage>
        <taxon>Eukaryota</taxon>
        <taxon>Viridiplantae</taxon>
        <taxon>Streptophyta</taxon>
        <taxon>Embryophyta</taxon>
        <taxon>Tracheophyta</taxon>
        <taxon>Spermatophyta</taxon>
        <taxon>Magnoliopsida</taxon>
        <taxon>eudicotyledons</taxon>
        <taxon>Gunneridae</taxon>
        <taxon>Pentapetalae</taxon>
        <taxon>rosids</taxon>
        <taxon>malvids</taxon>
        <taxon>Brassicales</taxon>
        <taxon>Brassicaceae</taxon>
        <taxon>Camelineae</taxon>
        <taxon>Arabidopsis</taxon>
    </lineage>
</organism>
<accession>A0A654EKX4</accession>
<dbReference type="FunFam" id="3.40.50.300:FF:001091">
    <property type="entry name" value="Probable disease resistance protein At1g61300"/>
    <property type="match status" value="1"/>
</dbReference>
<dbReference type="InterPro" id="IPR002182">
    <property type="entry name" value="NB-ARC"/>
</dbReference>
<dbReference type="InterPro" id="IPR027417">
    <property type="entry name" value="P-loop_NTPase"/>
</dbReference>
<keyword evidence="2" id="KW-0547">Nucleotide-binding</keyword>
<dbReference type="PRINTS" id="PR00364">
    <property type="entry name" value="DISEASERSIST"/>
</dbReference>
<evidence type="ECO:0000259" key="7">
    <source>
        <dbReference type="Pfam" id="PF23598"/>
    </source>
</evidence>
<sequence>MGGYKEVLVLRNPSLGVGKSEPETFVCLSKDDERSPKKSSGINQISSYLRRFLGTIKRKHYGWGTYFVWYTKPVEPTESRMRAISGSRRSNADAKKHTSAVVKNCVEEIKEIIYDGEDTIETFVLEQKLGNASGIKKSIRRLACIIPDRRRYALGIGGLSNRISKVIRHMQSFGVQQMITDGGYMQPQGDKQREMRQRFSKDDDSDFVGLEANVKKLVGYLVDEANVQVVSITGMGGLGKTTLAKQVFNHEDVKHQFDGLSWVCVSQDFTRMNVWQKILKDLKPKEEEMKIMEMTQDTLQGELILLLETSKSLIVLDDIWEKEDWELIKPIFPPTKGWKVLLTSRNESVAMRRNTSYINFKPECLTTEDSWTLFQRIALPIKDAAEFKIDEEKEELGKLMIKHCGGLPLAIKVLGSLLAENYTMHDWRRLSENIGSHLVEGRSTDSKDGNNNSCNYVLSLSFEELPSYLKHCFLYLAHFPEDYEIKVENLSYYWAAEGIFQPRHYDGESIRDVGDVYIEELVRRNMVISERDVKTSRFETCHLHDMMREVCLLKAKEENFLQITSSRPSTANLQSTVTSRRLVYQYPTTLHVERDINNSKLRSLVVVALENSWRERWNMAGSGFTRLELLRVLDLVKAKLKGGKLASCIGKLIHLRYLSLKQAEVTHIPYSLGNLKLLIYLNLVISVSGSTLVPNVLKEMQQLRYLALPKDMGRKTKLELSNLVKLESLKNFSTKNCSLEDLRGMVRLRTLTIELIEETSLETLAASIGGLKYLENLIIIDHWAEMRTKEAGIVFDFVHLKSMWLNMYMPRLSTEQHFPSHLTTLYLESCRLEEDPMPILEKLLQLKELVLRRESFSGKKMVCSSGGFPQLQKLSIMGLEEWEDWKVEESSMPLLLTLNIDDCRKLKQLPDKHLPSHLTAIYLGYGGLEKDPMPTLERLVHLKKLSLSELCGRIMVCTGGWFPQLHKLVLSELDGLEEWIVEDGSMPLLHTLEIRRCPKLKKLPNGFPQLQNLKLNGLNEWEEWIVEEGSMPLLHTLSIDSCPKLKKLPGGQHFPSHLTTIYLYDMNLEEDPMRILEKLLHLKKVFLHRSFSGKRMVCSGGGFPQLQVLSIKKLEEWEEWIVEQGSMPLLHTLNIDDCPNLKELPDGLRFIYSLKNLKVSKRWKKRLSEGGEDYYKVQHIPTVIFY</sequence>
<dbReference type="SUPFAM" id="SSF52540">
    <property type="entry name" value="P-loop containing nucleoside triphosphate hydrolases"/>
    <property type="match status" value="1"/>
</dbReference>
<evidence type="ECO:0000256" key="1">
    <source>
        <dbReference type="ARBA" id="ARBA00022737"/>
    </source>
</evidence>
<dbReference type="FunFam" id="1.10.10.10:FF:000322">
    <property type="entry name" value="Probable disease resistance protein At1g63360"/>
    <property type="match status" value="1"/>
</dbReference>
<dbReference type="PANTHER" id="PTHR36766">
    <property type="entry name" value="PLANT BROAD-SPECTRUM MILDEW RESISTANCE PROTEIN RPW8"/>
    <property type="match status" value="1"/>
</dbReference>
<feature type="domain" description="Disease resistance R13L4/SHOC-2-like LRR" evidence="7">
    <location>
        <begin position="624"/>
        <end position="901"/>
    </location>
</feature>
<evidence type="ECO:0000256" key="4">
    <source>
        <dbReference type="ARBA" id="ARBA00022840"/>
    </source>
</evidence>
<dbReference type="FunFam" id="1.10.8.430:FF:000003">
    <property type="entry name" value="Probable disease resistance protein At5g66910"/>
    <property type="match status" value="1"/>
</dbReference>
<dbReference type="GO" id="GO:0005524">
    <property type="term" value="F:ATP binding"/>
    <property type="evidence" value="ECO:0007669"/>
    <property type="project" value="UniProtKB-KW"/>
</dbReference>
<dbReference type="Gene3D" id="1.10.8.430">
    <property type="entry name" value="Helical domain of apoptotic protease-activating factors"/>
    <property type="match status" value="1"/>
</dbReference>
<dbReference type="Pfam" id="PF23598">
    <property type="entry name" value="LRR_14"/>
    <property type="match status" value="1"/>
</dbReference>
<gene>
    <name evidence="8" type="ORF">AN1_LOCUS4913</name>
</gene>
<dbReference type="InterPro" id="IPR055414">
    <property type="entry name" value="LRR_R13L4/SHOC2-like"/>
</dbReference>
<dbReference type="InterPro" id="IPR036388">
    <property type="entry name" value="WH-like_DNA-bd_sf"/>
</dbReference>
<dbReference type="Gene3D" id="3.80.10.10">
    <property type="entry name" value="Ribonuclease Inhibitor"/>
    <property type="match status" value="4"/>
</dbReference>
<dbReference type="PANTHER" id="PTHR36766:SF40">
    <property type="entry name" value="DISEASE RESISTANCE PROTEIN RGA3"/>
    <property type="match status" value="1"/>
</dbReference>
<evidence type="ECO:0000259" key="6">
    <source>
        <dbReference type="Pfam" id="PF23559"/>
    </source>
</evidence>
<reference evidence="8 9" key="1">
    <citation type="submission" date="2019-11" db="EMBL/GenBank/DDBJ databases">
        <authorList>
            <person name="Jiao W.-B."/>
            <person name="Schneeberger K."/>
        </authorList>
    </citation>
    <scope>NUCLEOTIDE SEQUENCE [LARGE SCALE GENOMIC DNA]</scope>
    <source>
        <strain evidence="9">cv. An-1</strain>
    </source>
</reference>
<dbReference type="Pfam" id="PF00931">
    <property type="entry name" value="NB-ARC"/>
    <property type="match status" value="1"/>
</dbReference>
<dbReference type="EMBL" id="CACRSJ010000104">
    <property type="protein sequence ID" value="VYS49435.1"/>
    <property type="molecule type" value="Genomic_DNA"/>
</dbReference>
<dbReference type="InterPro" id="IPR032675">
    <property type="entry name" value="LRR_dom_sf"/>
</dbReference>
<dbReference type="Gene3D" id="3.40.50.300">
    <property type="entry name" value="P-loop containing nucleotide triphosphate hydrolases"/>
    <property type="match status" value="1"/>
</dbReference>
<dbReference type="FunFam" id="3.80.10.10:FF:000940">
    <property type="entry name" value="Disease resistance RPP8-like protein 3"/>
    <property type="match status" value="1"/>
</dbReference>
<protein>
    <submittedName>
        <fullName evidence="8">Uncharacterized protein</fullName>
    </submittedName>
</protein>
<proteinExistence type="predicted"/>
<dbReference type="Proteomes" id="UP000426265">
    <property type="component" value="Unassembled WGS sequence"/>
</dbReference>
<dbReference type="InterPro" id="IPR058922">
    <property type="entry name" value="WHD_DRP"/>
</dbReference>
<dbReference type="GO" id="GO:0009626">
    <property type="term" value="P:plant-type hypersensitive response"/>
    <property type="evidence" value="ECO:0007669"/>
    <property type="project" value="UniProtKB-ARBA"/>
</dbReference>
<keyword evidence="4" id="KW-0067">ATP-binding</keyword>
<dbReference type="Pfam" id="PF23559">
    <property type="entry name" value="WHD_DRP"/>
    <property type="match status" value="1"/>
</dbReference>
<evidence type="ECO:0000313" key="8">
    <source>
        <dbReference type="EMBL" id="VYS49435.1"/>
    </source>
</evidence>
<evidence type="ECO:0000256" key="2">
    <source>
        <dbReference type="ARBA" id="ARBA00022741"/>
    </source>
</evidence>
<feature type="domain" description="Disease resistance protein winged helix" evidence="6">
    <location>
        <begin position="479"/>
        <end position="550"/>
    </location>
</feature>
<keyword evidence="1" id="KW-0677">Repeat</keyword>
<keyword evidence="3" id="KW-0611">Plant defense</keyword>
<feature type="domain" description="NB-ARC" evidence="5">
    <location>
        <begin position="211"/>
        <end position="380"/>
    </location>
</feature>